<keyword evidence="10" id="KW-1185">Reference proteome</keyword>
<evidence type="ECO:0000256" key="4">
    <source>
        <dbReference type="ARBA" id="ARBA00022801"/>
    </source>
</evidence>
<dbReference type="PIRSF" id="PIRSF006019">
    <property type="entry name" value="dCMP_deaminase"/>
    <property type="match status" value="1"/>
</dbReference>
<dbReference type="GO" id="GO:0005737">
    <property type="term" value="C:cytoplasm"/>
    <property type="evidence" value="ECO:0007669"/>
    <property type="project" value="TreeGrafter"/>
</dbReference>
<dbReference type="Gene3D" id="3.40.140.10">
    <property type="entry name" value="Cytidine Deaminase, domain 2"/>
    <property type="match status" value="1"/>
</dbReference>
<feature type="domain" description="CMP/dCMP-type deaminase" evidence="8">
    <location>
        <begin position="7"/>
        <end position="137"/>
    </location>
</feature>
<dbReference type="HOGENOM" id="CLU_047993_2_3_0"/>
<keyword evidence="3 7" id="KW-0479">Metal-binding</keyword>
<protein>
    <submittedName>
        <fullName evidence="9">Deoxycytidylate deaminase</fullName>
    </submittedName>
</protein>
<dbReference type="InterPro" id="IPR016193">
    <property type="entry name" value="Cytidine_deaminase-like"/>
</dbReference>
<dbReference type="AlphaFoldDB" id="H0ULS5"/>
<dbReference type="InterPro" id="IPR002125">
    <property type="entry name" value="CMP_dCMP_dom"/>
</dbReference>
<sequence>MDWNRPDWDSYFMMLALVAATRSTCLRRRVGAVIVRHGQVISTGYNGAPRGTPHCSETGCLRAQLGIPSGQKHELCRGSHAEMNAIALAASQGVVTDDGELYCTHSPCVFCSKALINAGIRRVVYLQGYPDELGVQLREQAGVVTEQFPKEKYDHILSCLYFAEHELEGLRGQDKNGDKS</sequence>
<dbReference type="GO" id="GO:0008270">
    <property type="term" value="F:zinc ion binding"/>
    <property type="evidence" value="ECO:0007669"/>
    <property type="project" value="InterPro"/>
</dbReference>
<dbReference type="InterPro" id="IPR016192">
    <property type="entry name" value="APOBEC/CMP_deaminase_Zn-bd"/>
</dbReference>
<reference evidence="9 10" key="1">
    <citation type="submission" date="2011-11" db="EMBL/GenBank/DDBJ databases">
        <title>The Noncontiguous Finished genome of Jonquetella anthropi DSM 22815.</title>
        <authorList>
            <consortium name="US DOE Joint Genome Institute (JGI-PGF)"/>
            <person name="Lucas S."/>
            <person name="Copeland A."/>
            <person name="Lapidus A."/>
            <person name="Glavina del Rio T."/>
            <person name="Dalin E."/>
            <person name="Tice H."/>
            <person name="Bruce D."/>
            <person name="Goodwin L."/>
            <person name="Pitluck S."/>
            <person name="Peters L."/>
            <person name="Mikhailova N."/>
            <person name="Held B."/>
            <person name="Kyrpides N."/>
            <person name="Mavromatis K."/>
            <person name="Ivanova N."/>
            <person name="Markowitz V."/>
            <person name="Cheng J.-F."/>
            <person name="Hugenholtz P."/>
            <person name="Woyke T."/>
            <person name="Wu D."/>
            <person name="Gronow S."/>
            <person name="Wellnitz S."/>
            <person name="Brambilla E."/>
            <person name="Klenk H.-P."/>
            <person name="Eisen J.A."/>
        </authorList>
    </citation>
    <scope>NUCLEOTIDE SEQUENCE [LARGE SCALE GENOMIC DNA]</scope>
    <source>
        <strain evidence="9 10">DSM 22815</strain>
    </source>
</reference>
<evidence type="ECO:0000256" key="5">
    <source>
        <dbReference type="ARBA" id="ARBA00022833"/>
    </source>
</evidence>
<dbReference type="GO" id="GO:0004132">
    <property type="term" value="F:dCMP deaminase activity"/>
    <property type="evidence" value="ECO:0007669"/>
    <property type="project" value="InterPro"/>
</dbReference>
<evidence type="ECO:0000256" key="1">
    <source>
        <dbReference type="ARBA" id="ARBA00001947"/>
    </source>
</evidence>
<evidence type="ECO:0000259" key="8">
    <source>
        <dbReference type="PROSITE" id="PS51747"/>
    </source>
</evidence>
<feature type="binding site" evidence="7">
    <location>
        <position position="80"/>
    </location>
    <ligand>
        <name>Zn(2+)</name>
        <dbReference type="ChEBI" id="CHEBI:29105"/>
        <note>catalytic</note>
    </ligand>
</feature>
<dbReference type="InterPro" id="IPR015517">
    <property type="entry name" value="dCMP_deaminase-rel"/>
</dbReference>
<dbReference type="STRING" id="885272.JonanDRAFT_1200"/>
<gene>
    <name evidence="9" type="ORF">JonanDRAFT_1200</name>
</gene>
<evidence type="ECO:0000256" key="7">
    <source>
        <dbReference type="PIRSR" id="PIRSR006019-2"/>
    </source>
</evidence>
<proteinExistence type="inferred from homology"/>
<evidence type="ECO:0000256" key="6">
    <source>
        <dbReference type="PIRSR" id="PIRSR006019-1"/>
    </source>
</evidence>
<dbReference type="PROSITE" id="PS00903">
    <property type="entry name" value="CYT_DCMP_DEAMINASES_1"/>
    <property type="match status" value="1"/>
</dbReference>
<dbReference type="PANTHER" id="PTHR11086:SF18">
    <property type="entry name" value="DEOXYCYTIDYLATE DEAMINASE"/>
    <property type="match status" value="1"/>
</dbReference>
<name>H0ULS5_9BACT</name>
<evidence type="ECO:0000313" key="10">
    <source>
        <dbReference type="Proteomes" id="UP000003806"/>
    </source>
</evidence>
<dbReference type="PANTHER" id="PTHR11086">
    <property type="entry name" value="DEOXYCYTIDYLATE DEAMINASE-RELATED"/>
    <property type="match status" value="1"/>
</dbReference>
<dbReference type="InterPro" id="IPR016473">
    <property type="entry name" value="dCMP_deaminase"/>
</dbReference>
<dbReference type="GO" id="GO:0006220">
    <property type="term" value="P:pyrimidine nucleotide metabolic process"/>
    <property type="evidence" value="ECO:0007669"/>
    <property type="project" value="InterPro"/>
</dbReference>
<feature type="active site" description="Proton donor" evidence="6">
    <location>
        <position position="82"/>
    </location>
</feature>
<feature type="binding site" evidence="7">
    <location>
        <position position="108"/>
    </location>
    <ligand>
        <name>Zn(2+)</name>
        <dbReference type="ChEBI" id="CHEBI:29105"/>
        <note>catalytic</note>
    </ligand>
</feature>
<dbReference type="InterPro" id="IPR035105">
    <property type="entry name" value="Deoxycytidylate_deaminase_dom"/>
</dbReference>
<keyword evidence="4" id="KW-0378">Hydrolase</keyword>
<comment type="similarity">
    <text evidence="2">Belongs to the cytidine and deoxycytidylate deaminase family.</text>
</comment>
<dbReference type="RefSeq" id="WP_008521653.1">
    <property type="nucleotide sequence ID" value="NZ_CM001376.1"/>
</dbReference>
<dbReference type="Proteomes" id="UP000003806">
    <property type="component" value="Chromosome"/>
</dbReference>
<dbReference type="Pfam" id="PF00383">
    <property type="entry name" value="dCMP_cyt_deam_1"/>
    <property type="match status" value="1"/>
</dbReference>
<dbReference type="OrthoDB" id="9788517at2"/>
<feature type="binding site" evidence="7">
    <location>
        <position position="111"/>
    </location>
    <ligand>
        <name>Zn(2+)</name>
        <dbReference type="ChEBI" id="CHEBI:29105"/>
        <note>catalytic</note>
    </ligand>
</feature>
<dbReference type="SUPFAM" id="SSF53927">
    <property type="entry name" value="Cytidine deaminase-like"/>
    <property type="match status" value="1"/>
</dbReference>
<evidence type="ECO:0000313" key="9">
    <source>
        <dbReference type="EMBL" id="EHM13566.1"/>
    </source>
</evidence>
<dbReference type="eggNOG" id="COG2131">
    <property type="taxonomic scope" value="Bacteria"/>
</dbReference>
<evidence type="ECO:0000256" key="3">
    <source>
        <dbReference type="ARBA" id="ARBA00022723"/>
    </source>
</evidence>
<dbReference type="CDD" id="cd01286">
    <property type="entry name" value="deoxycytidylate_deaminase"/>
    <property type="match status" value="1"/>
</dbReference>
<dbReference type="EMBL" id="CM001376">
    <property type="protein sequence ID" value="EHM13566.1"/>
    <property type="molecule type" value="Genomic_DNA"/>
</dbReference>
<comment type="cofactor">
    <cofactor evidence="1 7">
        <name>Zn(2+)</name>
        <dbReference type="ChEBI" id="CHEBI:29105"/>
    </cofactor>
</comment>
<evidence type="ECO:0000256" key="2">
    <source>
        <dbReference type="ARBA" id="ARBA00006576"/>
    </source>
</evidence>
<dbReference type="PROSITE" id="PS51747">
    <property type="entry name" value="CYT_DCMP_DEAMINASES_2"/>
    <property type="match status" value="1"/>
</dbReference>
<accession>H0ULS5</accession>
<organism evidence="9 10">
    <name type="scientific">Jonquetella anthropi DSM 22815</name>
    <dbReference type="NCBI Taxonomy" id="885272"/>
    <lineage>
        <taxon>Bacteria</taxon>
        <taxon>Thermotogati</taxon>
        <taxon>Synergistota</taxon>
        <taxon>Synergistia</taxon>
        <taxon>Synergistales</taxon>
        <taxon>Dethiosulfovibrionaceae</taxon>
        <taxon>Jonquetella</taxon>
    </lineage>
</organism>
<keyword evidence="5 7" id="KW-0862">Zinc</keyword>